<evidence type="ECO:0000256" key="1">
    <source>
        <dbReference type="SAM" id="SignalP"/>
    </source>
</evidence>
<evidence type="ECO:0000259" key="2">
    <source>
        <dbReference type="Pfam" id="PF07589"/>
    </source>
</evidence>
<dbReference type="EMBL" id="JACBAZ010000003">
    <property type="protein sequence ID" value="NWK55849.1"/>
    <property type="molecule type" value="Genomic_DNA"/>
</dbReference>
<dbReference type="AlphaFoldDB" id="A0A851GF74"/>
<sequence>MKRNPILCLLSLIGAIGSVQAATITYTFTNNTGADFSSYTGTSVPITIEDIAVVADGVTFTFDLTLDATFNDGTSGVVFSTQRVRFNGGTTGTDNTKTALFTISDVTLTSPGSVDSWKFVTVDRFDNNGGDNWLVNGETISATGNTVDLTTGQGASLSLEAIDNSPDANGNSRLEGFQIEFVTTVPEPSSAALLGLGATALLVRRRK</sequence>
<protein>
    <submittedName>
        <fullName evidence="3">PEP-CTERM sorting domain-containing protein</fullName>
    </submittedName>
</protein>
<feature type="domain" description="Ice-binding protein C-terminal" evidence="2">
    <location>
        <begin position="184"/>
        <end position="206"/>
    </location>
</feature>
<dbReference type="InterPro" id="IPR013424">
    <property type="entry name" value="Ice-binding_C"/>
</dbReference>
<feature type="chain" id="PRO_5032938994" evidence="1">
    <location>
        <begin position="22"/>
        <end position="207"/>
    </location>
</feature>
<dbReference type="NCBIfam" id="TIGR02595">
    <property type="entry name" value="PEP_CTERM"/>
    <property type="match status" value="1"/>
</dbReference>
<accession>A0A851GF74</accession>
<dbReference type="Pfam" id="PF07589">
    <property type="entry name" value="PEP-CTERM"/>
    <property type="match status" value="1"/>
</dbReference>
<name>A0A851GF74_9BACT</name>
<evidence type="ECO:0000313" key="4">
    <source>
        <dbReference type="Proteomes" id="UP000557872"/>
    </source>
</evidence>
<dbReference type="Proteomes" id="UP000557872">
    <property type="component" value="Unassembled WGS sequence"/>
</dbReference>
<organism evidence="3 4">
    <name type="scientific">Oceaniferula marina</name>
    <dbReference type="NCBI Taxonomy" id="2748318"/>
    <lineage>
        <taxon>Bacteria</taxon>
        <taxon>Pseudomonadati</taxon>
        <taxon>Verrucomicrobiota</taxon>
        <taxon>Verrucomicrobiia</taxon>
        <taxon>Verrucomicrobiales</taxon>
        <taxon>Verrucomicrobiaceae</taxon>
        <taxon>Oceaniferula</taxon>
    </lineage>
</organism>
<feature type="signal peptide" evidence="1">
    <location>
        <begin position="1"/>
        <end position="21"/>
    </location>
</feature>
<comment type="caution">
    <text evidence="3">The sequence shown here is derived from an EMBL/GenBank/DDBJ whole genome shotgun (WGS) entry which is preliminary data.</text>
</comment>
<gene>
    <name evidence="3" type="ORF">HW115_09520</name>
</gene>
<proteinExistence type="predicted"/>
<evidence type="ECO:0000313" key="3">
    <source>
        <dbReference type="EMBL" id="NWK55849.1"/>
    </source>
</evidence>
<keyword evidence="4" id="KW-1185">Reference proteome</keyword>
<keyword evidence="1" id="KW-0732">Signal</keyword>
<reference evidence="3 4" key="1">
    <citation type="submission" date="2020-07" db="EMBL/GenBank/DDBJ databases">
        <title>Roseicoccus Jingziensis gen. nov., sp. nov., isolated from coastal seawater.</title>
        <authorList>
            <person name="Feng X."/>
        </authorList>
    </citation>
    <scope>NUCLEOTIDE SEQUENCE [LARGE SCALE GENOMIC DNA]</scope>
    <source>
        <strain evidence="3 4">N1E253</strain>
    </source>
</reference>
<dbReference type="RefSeq" id="WP_178932387.1">
    <property type="nucleotide sequence ID" value="NZ_JACBAZ010000003.1"/>
</dbReference>